<feature type="non-terminal residue" evidence="2">
    <location>
        <position position="1"/>
    </location>
</feature>
<proteinExistence type="predicted"/>
<keyword evidence="2" id="KW-0695">RNA-directed DNA polymerase</keyword>
<accession>A0A699SLD7</accession>
<gene>
    <name evidence="2" type="ORF">Tci_870199</name>
</gene>
<comment type="caution">
    <text evidence="2">The sequence shown here is derived from an EMBL/GenBank/DDBJ whole genome shotgun (WGS) entry which is preliminary data.</text>
</comment>
<protein>
    <submittedName>
        <fullName evidence="2">Reverse transcriptase domain, reverse transcriptase zinc-binding domain protein</fullName>
    </submittedName>
</protein>
<dbReference type="InterPro" id="IPR026960">
    <property type="entry name" value="RVT-Znf"/>
</dbReference>
<organism evidence="2">
    <name type="scientific">Tanacetum cinerariifolium</name>
    <name type="common">Dalmatian daisy</name>
    <name type="synonym">Chrysanthemum cinerariifolium</name>
    <dbReference type="NCBI Taxonomy" id="118510"/>
    <lineage>
        <taxon>Eukaryota</taxon>
        <taxon>Viridiplantae</taxon>
        <taxon>Streptophyta</taxon>
        <taxon>Embryophyta</taxon>
        <taxon>Tracheophyta</taxon>
        <taxon>Spermatophyta</taxon>
        <taxon>Magnoliopsida</taxon>
        <taxon>eudicotyledons</taxon>
        <taxon>Gunneridae</taxon>
        <taxon>Pentapetalae</taxon>
        <taxon>asterids</taxon>
        <taxon>campanulids</taxon>
        <taxon>Asterales</taxon>
        <taxon>Asteraceae</taxon>
        <taxon>Asteroideae</taxon>
        <taxon>Anthemideae</taxon>
        <taxon>Anthemidinae</taxon>
        <taxon>Tanacetum</taxon>
    </lineage>
</organism>
<dbReference type="EMBL" id="BKCJ011170814">
    <property type="protein sequence ID" value="GFC98229.1"/>
    <property type="molecule type" value="Genomic_DNA"/>
</dbReference>
<feature type="domain" description="Reverse transcriptase zinc-binding" evidence="1">
    <location>
        <begin position="13"/>
        <end position="100"/>
    </location>
</feature>
<evidence type="ECO:0000259" key="1">
    <source>
        <dbReference type="Pfam" id="PF13966"/>
    </source>
</evidence>
<reference evidence="2" key="1">
    <citation type="journal article" date="2019" name="Sci. Rep.">
        <title>Draft genome of Tanacetum cinerariifolium, the natural source of mosquito coil.</title>
        <authorList>
            <person name="Yamashiro T."/>
            <person name="Shiraishi A."/>
            <person name="Satake H."/>
            <person name="Nakayama K."/>
        </authorList>
    </citation>
    <scope>NUCLEOTIDE SEQUENCE</scope>
</reference>
<keyword evidence="2" id="KW-0548">Nucleotidyltransferase</keyword>
<keyword evidence="2" id="KW-0808">Transferase</keyword>
<dbReference type="GO" id="GO:0003964">
    <property type="term" value="F:RNA-directed DNA polymerase activity"/>
    <property type="evidence" value="ECO:0007669"/>
    <property type="project" value="UniProtKB-KW"/>
</dbReference>
<sequence length="105" mass="12301">DRWRWALDEHGEFTVKDLSRLIEDKMLRSDNGDQETIWNKLVPKKVNIFVWRALRERLSVRVELDSRGIDLDSVICPSCNDSIETCAQSLITCDLSMSVWNKIYN</sequence>
<evidence type="ECO:0000313" key="2">
    <source>
        <dbReference type="EMBL" id="GFC98229.1"/>
    </source>
</evidence>
<dbReference type="Pfam" id="PF13966">
    <property type="entry name" value="zf-RVT"/>
    <property type="match status" value="1"/>
</dbReference>
<dbReference type="AlphaFoldDB" id="A0A699SLD7"/>
<name>A0A699SLD7_TANCI</name>